<dbReference type="Proteomes" id="UP000030147">
    <property type="component" value="Unassembled WGS sequence"/>
</dbReference>
<gene>
    <name evidence="2" type="ORF">N782_12955</name>
</gene>
<keyword evidence="3" id="KW-1185">Reference proteome</keyword>
<reference evidence="2 3" key="1">
    <citation type="journal article" date="2015" name="Stand. Genomic Sci.">
        <title>High quality draft genome sequence of the moderately halophilic bacterium Pontibacillus yanchengensis Y32(T) and comparison among Pontibacillus genomes.</title>
        <authorList>
            <person name="Huang J."/>
            <person name="Qiao Z.X."/>
            <person name="Tang J.W."/>
            <person name="Wang G."/>
        </authorList>
    </citation>
    <scope>NUCLEOTIDE SEQUENCE [LARGE SCALE GENOMIC DNA]</scope>
    <source>
        <strain evidence="2 3">Y32</strain>
    </source>
</reference>
<keyword evidence="1" id="KW-1133">Transmembrane helix</keyword>
<keyword evidence="1" id="KW-0472">Membrane</keyword>
<dbReference type="EMBL" id="AVBF01000032">
    <property type="protein sequence ID" value="KGP72357.1"/>
    <property type="molecule type" value="Genomic_DNA"/>
</dbReference>
<evidence type="ECO:0000313" key="3">
    <source>
        <dbReference type="Proteomes" id="UP000030147"/>
    </source>
</evidence>
<evidence type="ECO:0000256" key="1">
    <source>
        <dbReference type="SAM" id="Phobius"/>
    </source>
</evidence>
<organism evidence="2 3">
    <name type="scientific">Pontibacillus yanchengensis Y32</name>
    <dbReference type="NCBI Taxonomy" id="1385514"/>
    <lineage>
        <taxon>Bacteria</taxon>
        <taxon>Bacillati</taxon>
        <taxon>Bacillota</taxon>
        <taxon>Bacilli</taxon>
        <taxon>Bacillales</taxon>
        <taxon>Bacillaceae</taxon>
        <taxon>Pontibacillus</taxon>
    </lineage>
</organism>
<dbReference type="STRING" id="1385514.N782_12955"/>
<evidence type="ECO:0000313" key="2">
    <source>
        <dbReference type="EMBL" id="KGP72357.1"/>
    </source>
</evidence>
<proteinExistence type="predicted"/>
<name>A0A0A2T9A6_9BACI</name>
<accession>A0A0A2T9A6</accession>
<dbReference type="AlphaFoldDB" id="A0A0A2T9A6"/>
<feature type="transmembrane region" description="Helical" evidence="1">
    <location>
        <begin position="41"/>
        <end position="58"/>
    </location>
</feature>
<keyword evidence="1" id="KW-0812">Transmembrane</keyword>
<feature type="transmembrane region" description="Helical" evidence="1">
    <location>
        <begin position="6"/>
        <end position="29"/>
    </location>
</feature>
<feature type="transmembrane region" description="Helical" evidence="1">
    <location>
        <begin position="64"/>
        <end position="81"/>
    </location>
</feature>
<sequence>MGDGVFSVVLFIGLIVIIVMSSLGVGITLKSTFLEDKRKGYMMLVGYVLLILYISKQLLKVSSLLMYICLVSYGIVGILAYKDYKRRTRRISEN</sequence>
<comment type="caution">
    <text evidence="2">The sequence shown here is derived from an EMBL/GenBank/DDBJ whole genome shotgun (WGS) entry which is preliminary data.</text>
</comment>
<protein>
    <submittedName>
        <fullName evidence="2">Uncharacterized protein</fullName>
    </submittedName>
</protein>